<dbReference type="InterPro" id="IPR033900">
    <property type="entry name" value="Gram_neg_porin_domain"/>
</dbReference>
<dbReference type="EMBL" id="CP157355">
    <property type="protein sequence ID" value="XBL99492.1"/>
    <property type="molecule type" value="Genomic_DNA"/>
</dbReference>
<accession>A0AAU7F7D5</accession>
<dbReference type="RefSeq" id="WP_348943913.1">
    <property type="nucleotide sequence ID" value="NZ_CP157355.1"/>
</dbReference>
<dbReference type="GO" id="GO:0015288">
    <property type="term" value="F:porin activity"/>
    <property type="evidence" value="ECO:0007669"/>
    <property type="project" value="InterPro"/>
</dbReference>
<organism evidence="3">
    <name type="scientific">Chitinibacter mangrovi</name>
    <dbReference type="NCBI Taxonomy" id="3153927"/>
    <lineage>
        <taxon>Bacteria</taxon>
        <taxon>Pseudomonadati</taxon>
        <taxon>Pseudomonadota</taxon>
        <taxon>Betaproteobacteria</taxon>
        <taxon>Neisseriales</taxon>
        <taxon>Chitinibacteraceae</taxon>
        <taxon>Chitinibacter</taxon>
    </lineage>
</organism>
<dbReference type="KEGG" id="cmav:ABHF33_10450"/>
<gene>
    <name evidence="3" type="ORF">ABHF33_10450</name>
</gene>
<dbReference type="InterPro" id="IPR023614">
    <property type="entry name" value="Porin_dom_sf"/>
</dbReference>
<proteinExistence type="predicted"/>
<sequence length="351" mass="37706">MQFKIKSSLLVLSLSLAAGFAQAEMTISGDLTGAVKLDDRGSDDKDGVYIDGTIALDGKTNIGTIPGSVVWRVSGGINNSDGGSKFNDWVSLKDAYLGLQGDYGTARLGRMQTPSYEAQDLLFTDTGLSWLAGDYGVGQGSRINNIVRYDSPTMAGFKAGAAFGFKDYSDDGNGSGKTYDVAAQYKLAGLQLDGTYQKRRGVTDDIEIAGTTATNTFNSETYYTGARYEFQNGFGLTAGYKHHVFNPGAEVKQGQWLAQASYKQNQHAVYLSYANLDDVSVNGSKRSDSGAQAYAARYNYSLNQNNIAFIEGRYVQNDTNSAIGAGDHAFDYSGKAGQDTSRVMVGMKTVF</sequence>
<evidence type="ECO:0000313" key="3">
    <source>
        <dbReference type="EMBL" id="XBL99492.1"/>
    </source>
</evidence>
<dbReference type="SUPFAM" id="SSF56935">
    <property type="entry name" value="Porins"/>
    <property type="match status" value="1"/>
</dbReference>
<dbReference type="Pfam" id="PF13609">
    <property type="entry name" value="Porin_4"/>
    <property type="match status" value="1"/>
</dbReference>
<protein>
    <submittedName>
        <fullName evidence="3">Porin</fullName>
    </submittedName>
</protein>
<feature type="chain" id="PRO_5043672138" evidence="1">
    <location>
        <begin position="24"/>
        <end position="351"/>
    </location>
</feature>
<dbReference type="GO" id="GO:0009279">
    <property type="term" value="C:cell outer membrane"/>
    <property type="evidence" value="ECO:0007669"/>
    <property type="project" value="InterPro"/>
</dbReference>
<dbReference type="AlphaFoldDB" id="A0AAU7F7D5"/>
<feature type="signal peptide" evidence="1">
    <location>
        <begin position="1"/>
        <end position="23"/>
    </location>
</feature>
<reference evidence="3" key="1">
    <citation type="submission" date="2024-05" db="EMBL/GenBank/DDBJ databases">
        <authorList>
            <person name="Yang L."/>
            <person name="Pan L."/>
        </authorList>
    </citation>
    <scope>NUCLEOTIDE SEQUENCE</scope>
    <source>
        <strain evidence="3">FCG-7</strain>
    </source>
</reference>
<dbReference type="InterPro" id="IPR001702">
    <property type="entry name" value="Porin_Gram-ve"/>
</dbReference>
<keyword evidence="1" id="KW-0732">Signal</keyword>
<dbReference type="GO" id="GO:0034220">
    <property type="term" value="P:monoatomic ion transmembrane transport"/>
    <property type="evidence" value="ECO:0007669"/>
    <property type="project" value="InterPro"/>
</dbReference>
<dbReference type="Gene3D" id="2.40.160.10">
    <property type="entry name" value="Porin"/>
    <property type="match status" value="1"/>
</dbReference>
<feature type="domain" description="Porin" evidence="2">
    <location>
        <begin position="13"/>
        <end position="319"/>
    </location>
</feature>
<dbReference type="CDD" id="cd00342">
    <property type="entry name" value="gram_neg_porins"/>
    <property type="match status" value="1"/>
</dbReference>
<dbReference type="PRINTS" id="PR00182">
    <property type="entry name" value="ECOLNEIPORIN"/>
</dbReference>
<evidence type="ECO:0000259" key="2">
    <source>
        <dbReference type="Pfam" id="PF13609"/>
    </source>
</evidence>
<name>A0AAU7F7D5_9NEIS</name>
<evidence type="ECO:0000256" key="1">
    <source>
        <dbReference type="SAM" id="SignalP"/>
    </source>
</evidence>